<dbReference type="OrthoDB" id="9797417at2"/>
<dbReference type="PATRIC" id="fig|106592.7.peg.3053"/>
<dbReference type="GO" id="GO:0016747">
    <property type="term" value="F:acyltransferase activity, transferring groups other than amino-acyl groups"/>
    <property type="evidence" value="ECO:0007669"/>
    <property type="project" value="InterPro"/>
</dbReference>
<gene>
    <name evidence="4" type="ORF">AC244_07035</name>
</gene>
<accession>A0A0L8C2H3</accession>
<dbReference type="PANTHER" id="PTHR43877">
    <property type="entry name" value="AMINOALKYLPHOSPHONATE N-ACETYLTRANSFERASE-RELATED-RELATED"/>
    <property type="match status" value="1"/>
</dbReference>
<keyword evidence="1 4" id="KW-0808">Transferase</keyword>
<evidence type="ECO:0000259" key="3">
    <source>
        <dbReference type="PROSITE" id="PS51186"/>
    </source>
</evidence>
<dbReference type="Pfam" id="PF13673">
    <property type="entry name" value="Acetyltransf_10"/>
    <property type="match status" value="1"/>
</dbReference>
<evidence type="ECO:0000313" key="4">
    <source>
        <dbReference type="EMBL" id="KOF21122.1"/>
    </source>
</evidence>
<dbReference type="InterPro" id="IPR016181">
    <property type="entry name" value="Acyl_CoA_acyltransferase"/>
</dbReference>
<reference evidence="5" key="1">
    <citation type="submission" date="2015-07" db="EMBL/GenBank/DDBJ databases">
        <title>Whole genome sequence of an Ensifer adhaerens strain isolated from a cave pool in the Wind Cave National Park.</title>
        <authorList>
            <person name="Eng W.W.H."/>
            <person name="Gan H.M."/>
            <person name="Barton H.A."/>
            <person name="Savka M.A."/>
        </authorList>
    </citation>
    <scope>NUCLEOTIDE SEQUENCE [LARGE SCALE GENOMIC DNA]</scope>
    <source>
        <strain evidence="5">SD006</strain>
    </source>
</reference>
<dbReference type="EMBL" id="LGAP01000002">
    <property type="protein sequence ID" value="KOF21122.1"/>
    <property type="molecule type" value="Genomic_DNA"/>
</dbReference>
<proteinExistence type="predicted"/>
<evidence type="ECO:0000313" key="5">
    <source>
        <dbReference type="Proteomes" id="UP000037425"/>
    </source>
</evidence>
<dbReference type="RefSeq" id="WP_053248063.1">
    <property type="nucleotide sequence ID" value="NZ_LGAP01000002.1"/>
</dbReference>
<dbReference type="CDD" id="cd04301">
    <property type="entry name" value="NAT_SF"/>
    <property type="match status" value="1"/>
</dbReference>
<evidence type="ECO:0000256" key="1">
    <source>
        <dbReference type="ARBA" id="ARBA00022679"/>
    </source>
</evidence>
<dbReference type="Proteomes" id="UP000037425">
    <property type="component" value="Unassembled WGS sequence"/>
</dbReference>
<dbReference type="SUPFAM" id="SSF55729">
    <property type="entry name" value="Acyl-CoA N-acyltransferases (Nat)"/>
    <property type="match status" value="1"/>
</dbReference>
<dbReference type="InterPro" id="IPR050832">
    <property type="entry name" value="Bact_Acetyltransf"/>
</dbReference>
<dbReference type="PROSITE" id="PS51186">
    <property type="entry name" value="GNAT"/>
    <property type="match status" value="1"/>
</dbReference>
<dbReference type="AlphaFoldDB" id="A0A0L8C2H3"/>
<evidence type="ECO:0000256" key="2">
    <source>
        <dbReference type="ARBA" id="ARBA00023315"/>
    </source>
</evidence>
<organism evidence="4 5">
    <name type="scientific">Ensifer adhaerens</name>
    <name type="common">Sinorhizobium morelense</name>
    <dbReference type="NCBI Taxonomy" id="106592"/>
    <lineage>
        <taxon>Bacteria</taxon>
        <taxon>Pseudomonadati</taxon>
        <taxon>Pseudomonadota</taxon>
        <taxon>Alphaproteobacteria</taxon>
        <taxon>Hyphomicrobiales</taxon>
        <taxon>Rhizobiaceae</taxon>
        <taxon>Sinorhizobium/Ensifer group</taxon>
        <taxon>Ensifer</taxon>
    </lineage>
</organism>
<feature type="domain" description="N-acetyltransferase" evidence="3">
    <location>
        <begin position="9"/>
        <end position="151"/>
    </location>
</feature>
<sequence length="158" mass="17715">MRNSGASSTICRAAARADMSACADILNRWIDATPWMPRIHEHADVERFYVGTVFLERTVVVAERDDRIAGFMALSSDHYVTALYVDDACRGTGVGSDLLKTAKSLSASELNLWTFEANTHAQRFYERQGFSAVRRTDGDNEEGLPDILYHWRGAEVRP</sequence>
<protein>
    <submittedName>
        <fullName evidence="4">GCN5 family acetyltransferase</fullName>
    </submittedName>
</protein>
<name>A0A0L8C2H3_ENSAD</name>
<comment type="caution">
    <text evidence="4">The sequence shown here is derived from an EMBL/GenBank/DDBJ whole genome shotgun (WGS) entry which is preliminary data.</text>
</comment>
<keyword evidence="2" id="KW-0012">Acyltransferase</keyword>
<dbReference type="Gene3D" id="3.40.630.30">
    <property type="match status" value="1"/>
</dbReference>
<dbReference type="InterPro" id="IPR000182">
    <property type="entry name" value="GNAT_dom"/>
</dbReference>